<name>A0A109XVX3_ALCXX</name>
<evidence type="ECO:0000313" key="2">
    <source>
        <dbReference type="EMBL" id="AMG36155.1"/>
    </source>
</evidence>
<keyword evidence="1" id="KW-0472">Membrane</keyword>
<feature type="transmembrane region" description="Helical" evidence="1">
    <location>
        <begin position="12"/>
        <end position="31"/>
    </location>
</feature>
<sequence>MTGDPFIKPGNRLTILIFVILAAVVLLLMRVDWLTVGLGPYFPAYWTAVLAWLVSVVLVIWRQRRWWVLVTAPVVLYPAVMVGYFLIECSRKACIF</sequence>
<dbReference type="Proteomes" id="UP000060602">
    <property type="component" value="Chromosome"/>
</dbReference>
<keyword evidence="1" id="KW-1133">Transmembrane helix</keyword>
<evidence type="ECO:0000313" key="3">
    <source>
        <dbReference type="Proteomes" id="UP000060602"/>
    </source>
</evidence>
<evidence type="ECO:0000256" key="1">
    <source>
        <dbReference type="SAM" id="Phobius"/>
    </source>
</evidence>
<proteinExistence type="predicted"/>
<organism evidence="2 3">
    <name type="scientific">Alcaligenes xylosoxydans xylosoxydans</name>
    <name type="common">Achromobacter xylosoxidans</name>
    <dbReference type="NCBI Taxonomy" id="85698"/>
    <lineage>
        <taxon>Bacteria</taxon>
        <taxon>Pseudomonadati</taxon>
        <taxon>Pseudomonadota</taxon>
        <taxon>Betaproteobacteria</taxon>
        <taxon>Burkholderiales</taxon>
        <taxon>Alcaligenaceae</taxon>
        <taxon>Achromobacter</taxon>
    </lineage>
</organism>
<dbReference type="EMBL" id="CP014060">
    <property type="protein sequence ID" value="AMG36155.1"/>
    <property type="molecule type" value="Genomic_DNA"/>
</dbReference>
<protein>
    <submittedName>
        <fullName evidence="2">Uncharacterized protein</fullName>
    </submittedName>
</protein>
<feature type="transmembrane region" description="Helical" evidence="1">
    <location>
        <begin position="43"/>
        <end position="61"/>
    </location>
</feature>
<feature type="transmembrane region" description="Helical" evidence="1">
    <location>
        <begin position="66"/>
        <end position="87"/>
    </location>
</feature>
<dbReference type="AlphaFoldDB" id="A0A109XVX3"/>
<reference evidence="3" key="1">
    <citation type="submission" date="2015-12" db="EMBL/GenBank/DDBJ databases">
        <title>FDA dAtabase for Regulatory Grade micrObial Sequences (FDA-ARGOS): Supporting development and validation of Infectious Disease Dx tests.</title>
        <authorList>
            <person name="Case J."/>
            <person name="Tallon L."/>
            <person name="Sadzewicz L."/>
            <person name="Sengamalay N."/>
            <person name="Ott S."/>
            <person name="Godinez A."/>
            <person name="Nagaraj S."/>
            <person name="Nadendla S."/>
            <person name="Sichtig H."/>
        </authorList>
    </citation>
    <scope>NUCLEOTIDE SEQUENCE [LARGE SCALE GENOMIC DNA]</scope>
    <source>
        <strain evidence="3">FDAARGOS_147</strain>
    </source>
</reference>
<accession>A0A109XVX3</accession>
<gene>
    <name evidence="2" type="ORF">AL504_08990</name>
</gene>
<dbReference type="RefSeq" id="WP_006393989.1">
    <property type="nucleotide sequence ID" value="NZ_CP014060.2"/>
</dbReference>
<keyword evidence="1" id="KW-0812">Transmembrane</keyword>